<proteinExistence type="predicted"/>
<dbReference type="EMBL" id="JAFGIX010000089">
    <property type="protein sequence ID" value="MBN1574821.1"/>
    <property type="molecule type" value="Genomic_DNA"/>
</dbReference>
<dbReference type="Gene3D" id="3.40.50.720">
    <property type="entry name" value="NAD(P)-binding Rossmann-like Domain"/>
    <property type="match status" value="1"/>
</dbReference>
<name>A0A9D8KHF0_9DELT</name>
<dbReference type="PANTHER" id="PTHR48079">
    <property type="entry name" value="PROTEIN YEEZ"/>
    <property type="match status" value="1"/>
</dbReference>
<protein>
    <submittedName>
        <fullName evidence="2">NAD-dependent epimerase/dehydratase family protein</fullName>
    </submittedName>
</protein>
<organism evidence="2 3">
    <name type="scientific">Candidatus Zymogenus saltonus</name>
    <dbReference type="NCBI Taxonomy" id="2844893"/>
    <lineage>
        <taxon>Bacteria</taxon>
        <taxon>Deltaproteobacteria</taxon>
        <taxon>Candidatus Zymogenia</taxon>
        <taxon>Candidatus Zymogeniales</taxon>
        <taxon>Candidatus Zymogenaceae</taxon>
        <taxon>Candidatus Zymogenus</taxon>
    </lineage>
</organism>
<evidence type="ECO:0000313" key="3">
    <source>
        <dbReference type="Proteomes" id="UP000809273"/>
    </source>
</evidence>
<feature type="domain" description="NAD-dependent epimerase/dehydratase" evidence="1">
    <location>
        <begin position="6"/>
        <end position="231"/>
    </location>
</feature>
<gene>
    <name evidence="2" type="ORF">JW984_16615</name>
</gene>
<evidence type="ECO:0000259" key="1">
    <source>
        <dbReference type="Pfam" id="PF01370"/>
    </source>
</evidence>
<dbReference type="Proteomes" id="UP000809273">
    <property type="component" value="Unassembled WGS sequence"/>
</dbReference>
<dbReference type="InterPro" id="IPR001509">
    <property type="entry name" value="Epimerase_deHydtase"/>
</dbReference>
<sequence>MTEVSFVTGGTGFIGRYLVRRLIDMGHTVRLLARNAEKAKGLFGDSVEIIGGDVSDREALIRGVDGADFLFHLAARVGDYGPKREFYNVNVGGTKALLDAWEETGGNKRGRLVYMSTNAVTGMKRITVTDETAPYSNTGGVYGITKGIAEKMILDRCAEKGLDGVVVRPSVVYGPGSTNWVLRPLERMKAGKMIYIDGGRGHCWHIYVDNLIDAVILAAKSDRAKGEIFIISDGKDDTTWKEYFTMLAHCAGYPAEAKNLPKFAAITAGWAMYLLYSLFGITPVLTPMNVGILTSGAGVSIEKAKSILGYKPKVDLDEGMRRVGKWLKEEGLV</sequence>
<reference evidence="2" key="1">
    <citation type="journal article" date="2021" name="Environ. Microbiol.">
        <title>Genomic characterization of three novel Desulfobacterota classes expand the metabolic and phylogenetic diversity of the phylum.</title>
        <authorList>
            <person name="Murphy C.L."/>
            <person name="Biggerstaff J."/>
            <person name="Eichhorn A."/>
            <person name="Ewing E."/>
            <person name="Shahan R."/>
            <person name="Soriano D."/>
            <person name="Stewart S."/>
            <person name="VanMol K."/>
            <person name="Walker R."/>
            <person name="Walters P."/>
            <person name="Elshahed M.S."/>
            <person name="Youssef N.H."/>
        </authorList>
    </citation>
    <scope>NUCLEOTIDE SEQUENCE</scope>
    <source>
        <strain evidence="2">Zod_Metabat.24</strain>
    </source>
</reference>
<dbReference type="GO" id="GO:0005737">
    <property type="term" value="C:cytoplasm"/>
    <property type="evidence" value="ECO:0007669"/>
    <property type="project" value="TreeGrafter"/>
</dbReference>
<dbReference type="Pfam" id="PF01370">
    <property type="entry name" value="Epimerase"/>
    <property type="match status" value="1"/>
</dbReference>
<dbReference type="InterPro" id="IPR036291">
    <property type="entry name" value="NAD(P)-bd_dom_sf"/>
</dbReference>
<dbReference type="SUPFAM" id="SSF51735">
    <property type="entry name" value="NAD(P)-binding Rossmann-fold domains"/>
    <property type="match status" value="1"/>
</dbReference>
<dbReference type="PANTHER" id="PTHR48079:SF6">
    <property type="entry name" value="NAD(P)-BINDING DOMAIN-CONTAINING PROTEIN-RELATED"/>
    <property type="match status" value="1"/>
</dbReference>
<evidence type="ECO:0000313" key="2">
    <source>
        <dbReference type="EMBL" id="MBN1574821.1"/>
    </source>
</evidence>
<reference evidence="2" key="2">
    <citation type="submission" date="2021-01" db="EMBL/GenBank/DDBJ databases">
        <authorList>
            <person name="Hahn C.R."/>
            <person name="Youssef N.H."/>
            <person name="Elshahed M."/>
        </authorList>
    </citation>
    <scope>NUCLEOTIDE SEQUENCE</scope>
    <source>
        <strain evidence="2">Zod_Metabat.24</strain>
    </source>
</reference>
<comment type="caution">
    <text evidence="2">The sequence shown here is derived from an EMBL/GenBank/DDBJ whole genome shotgun (WGS) entry which is preliminary data.</text>
</comment>
<dbReference type="AlphaFoldDB" id="A0A9D8KHF0"/>
<dbReference type="GO" id="GO:0004029">
    <property type="term" value="F:aldehyde dehydrogenase (NAD+) activity"/>
    <property type="evidence" value="ECO:0007669"/>
    <property type="project" value="TreeGrafter"/>
</dbReference>
<accession>A0A9D8KHF0</accession>
<dbReference type="InterPro" id="IPR051783">
    <property type="entry name" value="NAD(P)-dependent_oxidoreduct"/>
</dbReference>